<evidence type="ECO:0000256" key="1">
    <source>
        <dbReference type="ARBA" id="ARBA00004123"/>
    </source>
</evidence>
<feature type="compositionally biased region" description="Low complexity" evidence="3">
    <location>
        <begin position="95"/>
        <end position="104"/>
    </location>
</feature>
<feature type="region of interest" description="Disordered" evidence="3">
    <location>
        <begin position="579"/>
        <end position="628"/>
    </location>
</feature>
<dbReference type="CDD" id="cd12148">
    <property type="entry name" value="fungal_TF_MHR"/>
    <property type="match status" value="1"/>
</dbReference>
<dbReference type="GO" id="GO:0008270">
    <property type="term" value="F:zinc ion binding"/>
    <property type="evidence" value="ECO:0007669"/>
    <property type="project" value="InterPro"/>
</dbReference>
<evidence type="ECO:0000313" key="6">
    <source>
        <dbReference type="Proteomes" id="UP000054166"/>
    </source>
</evidence>
<evidence type="ECO:0000256" key="3">
    <source>
        <dbReference type="SAM" id="MobiDB-lite"/>
    </source>
</evidence>
<dbReference type="STRING" id="765440.A0A0C3GKS9"/>
<keyword evidence="6" id="KW-1185">Reference proteome</keyword>
<protein>
    <recommendedName>
        <fullName evidence="4">Xylanolytic transcriptional activator regulatory domain-containing protein</fullName>
    </recommendedName>
</protein>
<dbReference type="InterPro" id="IPR007219">
    <property type="entry name" value="XnlR_reg_dom"/>
</dbReference>
<dbReference type="AlphaFoldDB" id="A0A0C3GKS9"/>
<dbReference type="GO" id="GO:0006351">
    <property type="term" value="P:DNA-templated transcription"/>
    <property type="evidence" value="ECO:0007669"/>
    <property type="project" value="InterPro"/>
</dbReference>
<gene>
    <name evidence="5" type="ORF">PILCRDRAFT_114018</name>
</gene>
<organism evidence="5 6">
    <name type="scientific">Piloderma croceum (strain F 1598)</name>
    <dbReference type="NCBI Taxonomy" id="765440"/>
    <lineage>
        <taxon>Eukaryota</taxon>
        <taxon>Fungi</taxon>
        <taxon>Dikarya</taxon>
        <taxon>Basidiomycota</taxon>
        <taxon>Agaricomycotina</taxon>
        <taxon>Agaricomycetes</taxon>
        <taxon>Agaricomycetidae</taxon>
        <taxon>Atheliales</taxon>
        <taxon>Atheliaceae</taxon>
        <taxon>Piloderma</taxon>
    </lineage>
</organism>
<feature type="compositionally biased region" description="Polar residues" evidence="3">
    <location>
        <begin position="111"/>
        <end position="126"/>
    </location>
</feature>
<dbReference type="PANTHER" id="PTHR31001:SF89">
    <property type="entry name" value="ZN(2)-C6 FUNGAL-TYPE DOMAIN-CONTAINING PROTEIN"/>
    <property type="match status" value="1"/>
</dbReference>
<dbReference type="Pfam" id="PF04082">
    <property type="entry name" value="Fungal_trans"/>
    <property type="match status" value="1"/>
</dbReference>
<feature type="region of interest" description="Disordered" evidence="3">
    <location>
        <begin position="94"/>
        <end position="126"/>
    </location>
</feature>
<dbReference type="EMBL" id="KN832970">
    <property type="protein sequence ID" value="KIM92184.1"/>
    <property type="molecule type" value="Genomic_DNA"/>
</dbReference>
<comment type="subcellular location">
    <subcellularLocation>
        <location evidence="1">Nucleus</location>
    </subcellularLocation>
</comment>
<dbReference type="PANTHER" id="PTHR31001">
    <property type="entry name" value="UNCHARACTERIZED TRANSCRIPTIONAL REGULATORY PROTEIN"/>
    <property type="match status" value="1"/>
</dbReference>
<dbReference type="GO" id="GO:0003677">
    <property type="term" value="F:DNA binding"/>
    <property type="evidence" value="ECO:0007669"/>
    <property type="project" value="InterPro"/>
</dbReference>
<evidence type="ECO:0000256" key="2">
    <source>
        <dbReference type="ARBA" id="ARBA00023242"/>
    </source>
</evidence>
<feature type="region of interest" description="Disordered" evidence="3">
    <location>
        <begin position="514"/>
        <end position="563"/>
    </location>
</feature>
<feature type="compositionally biased region" description="Low complexity" evidence="3">
    <location>
        <begin position="609"/>
        <end position="621"/>
    </location>
</feature>
<feature type="region of interest" description="Disordered" evidence="3">
    <location>
        <begin position="468"/>
        <end position="494"/>
    </location>
</feature>
<sequence>MDGMFRWAEDTEVIERIALESRGGGTSKADAARATFFGESASDKESPEPKPTLSFFAAAAGALALGAQANRDQNGNGIDEDNAMAVDDVVLHGGASSRSASSSSQVKKVRTTASTQSYQTPNTDSRRSFASPTMLFALSEQALDIFEKSNVYDLDYLVALIMQALYMLHGGKPVVDHRLYPLVGKMVNVARMMGLAMDPDEFPGKYSLFEAETRRRIWWDVFCYDLYVSDSMGHPPTIPDNSFTTKMPIDVDENSFSPSSTSIPTPSTDDHASRYFGLKLRMAQIVKSVKKRTFKDPLMDSPSPFSAEFPERSSSSACLIAQQCELVITGQRLILKIYLPFLRPNHTSNTNHQAAVGTINAAHAVIYASRILHAICKQSPGSQSKRPGPAIFDYYSFGQALFDAAVVCAHSVIMQPNAIWARVALDDVVDALEVMKDPAVATGRGSLQGYVEGCASEPVKIVEMLKKKADGVRAGNRNSPRNSNSKRKHSEVDTHTDHLAAGFQLPYVGAAVASAGPATGSSSGSSAQASSPPEGTQSDGTALSNGSEGSGMKRLDAGKMKMKNKKARYPIVGIPVRASKESPAAVHRERADSTASTASLTEIDARMPSSSSLSSVSHVSVPTPTDSHHSFGIPITQAPSPTYQSPPSADSMQPPTQQEVVHNSHNEYPSSFASADSNGLHMNLSSMHQYTIQEAGAQHGYSSRPSNQMPVYDQNQNNPYRMNHLRRTHPRLISSPRRINPTLTMELKDLCVS</sequence>
<dbReference type="Proteomes" id="UP000054166">
    <property type="component" value="Unassembled WGS sequence"/>
</dbReference>
<dbReference type="InParanoid" id="A0A0C3GKS9"/>
<proteinExistence type="predicted"/>
<reference evidence="6" key="2">
    <citation type="submission" date="2015-01" db="EMBL/GenBank/DDBJ databases">
        <title>Evolutionary Origins and Diversification of the Mycorrhizal Mutualists.</title>
        <authorList>
            <consortium name="DOE Joint Genome Institute"/>
            <consortium name="Mycorrhizal Genomics Consortium"/>
            <person name="Kohler A."/>
            <person name="Kuo A."/>
            <person name="Nagy L.G."/>
            <person name="Floudas D."/>
            <person name="Copeland A."/>
            <person name="Barry K.W."/>
            <person name="Cichocki N."/>
            <person name="Veneault-Fourrey C."/>
            <person name="LaButti K."/>
            <person name="Lindquist E.A."/>
            <person name="Lipzen A."/>
            <person name="Lundell T."/>
            <person name="Morin E."/>
            <person name="Murat C."/>
            <person name="Riley R."/>
            <person name="Ohm R."/>
            <person name="Sun H."/>
            <person name="Tunlid A."/>
            <person name="Henrissat B."/>
            <person name="Grigoriev I.V."/>
            <person name="Hibbett D.S."/>
            <person name="Martin F."/>
        </authorList>
    </citation>
    <scope>NUCLEOTIDE SEQUENCE [LARGE SCALE GENOMIC DNA]</scope>
    <source>
        <strain evidence="6">F 1598</strain>
    </source>
</reference>
<evidence type="ECO:0000313" key="5">
    <source>
        <dbReference type="EMBL" id="KIM92184.1"/>
    </source>
</evidence>
<evidence type="ECO:0000259" key="4">
    <source>
        <dbReference type="SMART" id="SM00906"/>
    </source>
</evidence>
<dbReference type="GO" id="GO:0005634">
    <property type="term" value="C:nucleus"/>
    <property type="evidence" value="ECO:0007669"/>
    <property type="project" value="UniProtKB-SubCell"/>
</dbReference>
<dbReference type="InterPro" id="IPR050613">
    <property type="entry name" value="Sec_Metabolite_Reg"/>
</dbReference>
<reference evidence="5 6" key="1">
    <citation type="submission" date="2014-04" db="EMBL/GenBank/DDBJ databases">
        <authorList>
            <consortium name="DOE Joint Genome Institute"/>
            <person name="Kuo A."/>
            <person name="Tarkka M."/>
            <person name="Buscot F."/>
            <person name="Kohler A."/>
            <person name="Nagy L.G."/>
            <person name="Floudas D."/>
            <person name="Copeland A."/>
            <person name="Barry K.W."/>
            <person name="Cichocki N."/>
            <person name="Veneault-Fourrey C."/>
            <person name="LaButti K."/>
            <person name="Lindquist E.A."/>
            <person name="Lipzen A."/>
            <person name="Lundell T."/>
            <person name="Morin E."/>
            <person name="Murat C."/>
            <person name="Sun H."/>
            <person name="Tunlid A."/>
            <person name="Henrissat B."/>
            <person name="Grigoriev I.V."/>
            <person name="Hibbett D.S."/>
            <person name="Martin F."/>
            <person name="Nordberg H.P."/>
            <person name="Cantor M.N."/>
            <person name="Hua S.X."/>
        </authorList>
    </citation>
    <scope>NUCLEOTIDE SEQUENCE [LARGE SCALE GENOMIC DNA]</scope>
    <source>
        <strain evidence="5 6">F 1598</strain>
    </source>
</reference>
<feature type="compositionally biased region" description="Low complexity" evidence="3">
    <location>
        <begin position="473"/>
        <end position="483"/>
    </location>
</feature>
<feature type="compositionally biased region" description="Polar residues" evidence="3">
    <location>
        <begin position="533"/>
        <end position="547"/>
    </location>
</feature>
<name>A0A0C3GKS9_PILCF</name>
<keyword evidence="2" id="KW-0539">Nucleus</keyword>
<feature type="region of interest" description="Disordered" evidence="3">
    <location>
        <begin position="637"/>
        <end position="656"/>
    </location>
</feature>
<dbReference type="OrthoDB" id="4934715at2759"/>
<feature type="compositionally biased region" description="Low complexity" evidence="3">
    <location>
        <begin position="514"/>
        <end position="531"/>
    </location>
</feature>
<accession>A0A0C3GKS9</accession>
<dbReference type="HOGENOM" id="CLU_369648_0_0_1"/>
<feature type="domain" description="Xylanolytic transcriptional activator regulatory" evidence="4">
    <location>
        <begin position="179"/>
        <end position="254"/>
    </location>
</feature>
<dbReference type="SMART" id="SM00906">
    <property type="entry name" value="Fungal_trans"/>
    <property type="match status" value="1"/>
</dbReference>